<organism evidence="1 2">
    <name type="scientific">Racocetra persica</name>
    <dbReference type="NCBI Taxonomy" id="160502"/>
    <lineage>
        <taxon>Eukaryota</taxon>
        <taxon>Fungi</taxon>
        <taxon>Fungi incertae sedis</taxon>
        <taxon>Mucoromycota</taxon>
        <taxon>Glomeromycotina</taxon>
        <taxon>Glomeromycetes</taxon>
        <taxon>Diversisporales</taxon>
        <taxon>Gigasporaceae</taxon>
        <taxon>Racocetra</taxon>
    </lineage>
</organism>
<gene>
    <name evidence="1" type="ORF">RPERSI_LOCUS308</name>
</gene>
<evidence type="ECO:0000313" key="1">
    <source>
        <dbReference type="EMBL" id="CAG8464690.1"/>
    </source>
</evidence>
<comment type="caution">
    <text evidence="1">The sequence shown here is derived from an EMBL/GenBank/DDBJ whole genome shotgun (WGS) entry which is preliminary data.</text>
</comment>
<proteinExistence type="predicted"/>
<dbReference type="Proteomes" id="UP000789920">
    <property type="component" value="Unassembled WGS sequence"/>
</dbReference>
<evidence type="ECO:0000313" key="2">
    <source>
        <dbReference type="Proteomes" id="UP000789920"/>
    </source>
</evidence>
<reference evidence="1" key="1">
    <citation type="submission" date="2021-06" db="EMBL/GenBank/DDBJ databases">
        <authorList>
            <person name="Kallberg Y."/>
            <person name="Tangrot J."/>
            <person name="Rosling A."/>
        </authorList>
    </citation>
    <scope>NUCLEOTIDE SEQUENCE</scope>
    <source>
        <strain evidence="1">MA461A</strain>
    </source>
</reference>
<accession>A0ACA9KC05</accession>
<protein>
    <submittedName>
        <fullName evidence="1">36489_t:CDS:1</fullName>
    </submittedName>
</protein>
<name>A0ACA9KC05_9GLOM</name>
<sequence length="395" mass="46495">MFRSVYDFLEWSAVNFKNNFGSKDEEHLTYKINLETIKNKPEILLFRDSFTVRKLATEALENFKEEVKSVEVKTFWKNYPTFMNSLTKVINLTSTRMVSQVSELHDDLSNTIYTEMRNQISSFSKRKKTDSLQNNGKKLYLDQTENSRIMKEMRNTLKENNNIEDNSPDRKKLLSIKEEAEELFNEIDSNTTVELDLSTNITEYLQNLLSGDIKSTLSKIEKPPNDESQLLLWVREVCRHFLLYYYYGGLQVDGGGQRRRFIAYWIYFQLFSRKLYQIMNEAHNDRAYNINYSQKLSNSGCVSKNDAVLYQDKIATILYEQSFGPTEFTLNYQLKDFAKLAHNGVDDLNFHFNQNRNCTTNTAKKFKSIEIHGYKYFLSVYLTDIIRISSREITN</sequence>
<dbReference type="EMBL" id="CAJVQC010000223">
    <property type="protein sequence ID" value="CAG8464690.1"/>
    <property type="molecule type" value="Genomic_DNA"/>
</dbReference>
<keyword evidence="2" id="KW-1185">Reference proteome</keyword>